<dbReference type="Proteomes" id="UP000481858">
    <property type="component" value="Unassembled WGS sequence"/>
</dbReference>
<keyword evidence="2" id="KW-0812">Transmembrane</keyword>
<sequence>MFTSAEGEAPKPPHMIVSAKEITPTPSNRSTHGRNSDAGFGSHGDSTPSTPTSAHTINGFDVDTEAMKPAQSQEHLRGASMSANRDHSDSSVWPGQAHWRQKALAAKRKNRSCNWLARLSKPAQIAVKIAIVLLVVGVAVGIGFGISISQGARLWQPKDDHR</sequence>
<evidence type="ECO:0000313" key="4">
    <source>
        <dbReference type="Proteomes" id="UP000481858"/>
    </source>
</evidence>
<dbReference type="OrthoDB" id="5214669at2759"/>
<dbReference type="AlphaFoldDB" id="A0A7C8MTS2"/>
<dbReference type="InParanoid" id="A0A7C8MTS2"/>
<name>A0A7C8MTS2_9PEZI</name>
<evidence type="ECO:0000256" key="2">
    <source>
        <dbReference type="SAM" id="Phobius"/>
    </source>
</evidence>
<evidence type="ECO:0000313" key="3">
    <source>
        <dbReference type="EMBL" id="KAF2970348.1"/>
    </source>
</evidence>
<keyword evidence="2" id="KW-1133">Transmembrane helix</keyword>
<feature type="transmembrane region" description="Helical" evidence="2">
    <location>
        <begin position="125"/>
        <end position="148"/>
    </location>
</feature>
<protein>
    <submittedName>
        <fullName evidence="3">Uncharacterized protein</fullName>
    </submittedName>
</protein>
<evidence type="ECO:0000256" key="1">
    <source>
        <dbReference type="SAM" id="MobiDB-lite"/>
    </source>
</evidence>
<keyword evidence="2" id="KW-0472">Membrane</keyword>
<comment type="caution">
    <text evidence="3">The sequence shown here is derived from an EMBL/GenBank/DDBJ whole genome shotgun (WGS) entry which is preliminary data.</text>
</comment>
<organism evidence="3 4">
    <name type="scientific">Xylaria multiplex</name>
    <dbReference type="NCBI Taxonomy" id="323545"/>
    <lineage>
        <taxon>Eukaryota</taxon>
        <taxon>Fungi</taxon>
        <taxon>Dikarya</taxon>
        <taxon>Ascomycota</taxon>
        <taxon>Pezizomycotina</taxon>
        <taxon>Sordariomycetes</taxon>
        <taxon>Xylariomycetidae</taxon>
        <taxon>Xylariales</taxon>
        <taxon>Xylariaceae</taxon>
        <taxon>Xylaria</taxon>
    </lineage>
</organism>
<gene>
    <name evidence="3" type="ORF">GQX73_g3239</name>
</gene>
<proteinExistence type="predicted"/>
<feature type="compositionally biased region" description="Polar residues" evidence="1">
    <location>
        <begin position="44"/>
        <end position="56"/>
    </location>
</feature>
<keyword evidence="4" id="KW-1185">Reference proteome</keyword>
<reference evidence="3 4" key="1">
    <citation type="submission" date="2019-12" db="EMBL/GenBank/DDBJ databases">
        <title>Draft genome sequence of the ascomycete Xylaria multiplex DSM 110363.</title>
        <authorList>
            <person name="Buettner E."/>
            <person name="Kellner H."/>
        </authorList>
    </citation>
    <scope>NUCLEOTIDE SEQUENCE [LARGE SCALE GENOMIC DNA]</scope>
    <source>
        <strain evidence="3 4">DSM 110363</strain>
    </source>
</reference>
<dbReference type="EMBL" id="WUBL01000024">
    <property type="protein sequence ID" value="KAF2970348.1"/>
    <property type="molecule type" value="Genomic_DNA"/>
</dbReference>
<accession>A0A7C8MTS2</accession>
<feature type="region of interest" description="Disordered" evidence="1">
    <location>
        <begin position="1"/>
        <end position="96"/>
    </location>
</feature>